<dbReference type="InterPro" id="IPR008538">
    <property type="entry name" value="Uma2"/>
</dbReference>
<dbReference type="CDD" id="cd06260">
    <property type="entry name" value="DUF820-like"/>
    <property type="match status" value="1"/>
</dbReference>
<keyword evidence="3" id="KW-1185">Reference proteome</keyword>
<sequence length="79" mass="8995">MVEVADSTIETDRNIKIPLYAETGIIEVWLVDLNAECIEVYRQSTANGYERVQKLLRSHYLSIQVFPHTTIGVNEVLGM</sequence>
<dbReference type="InterPro" id="IPR011335">
    <property type="entry name" value="Restrct_endonuc-II-like"/>
</dbReference>
<proteinExistence type="predicted"/>
<comment type="caution">
    <text evidence="2">The sequence shown here is derived from an EMBL/GenBank/DDBJ whole genome shotgun (WGS) entry which is preliminary data.</text>
</comment>
<evidence type="ECO:0000313" key="3">
    <source>
        <dbReference type="Proteomes" id="UP000218238"/>
    </source>
</evidence>
<dbReference type="RefSeq" id="WP_095719770.1">
    <property type="nucleotide sequence ID" value="NZ_NTFS01000002.1"/>
</dbReference>
<name>A0A2A2TQG8_9CYAN</name>
<gene>
    <name evidence="2" type="ORF">CK510_00315</name>
</gene>
<evidence type="ECO:0000313" key="2">
    <source>
        <dbReference type="EMBL" id="PAX60690.1"/>
    </source>
</evidence>
<dbReference type="SUPFAM" id="SSF52980">
    <property type="entry name" value="Restriction endonuclease-like"/>
    <property type="match status" value="1"/>
</dbReference>
<organism evidence="2 3">
    <name type="scientific">Brunnivagina elsteri CCALA 953</name>
    <dbReference type="NCBI Taxonomy" id="987040"/>
    <lineage>
        <taxon>Bacteria</taxon>
        <taxon>Bacillati</taxon>
        <taxon>Cyanobacteriota</taxon>
        <taxon>Cyanophyceae</taxon>
        <taxon>Nostocales</taxon>
        <taxon>Calotrichaceae</taxon>
        <taxon>Brunnivagina</taxon>
    </lineage>
</organism>
<reference evidence="2 3" key="1">
    <citation type="submission" date="2017-08" db="EMBL/GenBank/DDBJ databases">
        <title>Draft genome sequence of filamentous cyanobacterium Calothrix elsteri CCALA 953.</title>
        <authorList>
            <person name="Gagunashvili A.N."/>
            <person name="Elster J."/>
            <person name="Andresson O.S."/>
        </authorList>
    </citation>
    <scope>NUCLEOTIDE SEQUENCE [LARGE SCALE GENOMIC DNA]</scope>
    <source>
        <strain evidence="2 3">CCALA 953</strain>
    </source>
</reference>
<dbReference type="Proteomes" id="UP000218238">
    <property type="component" value="Unassembled WGS sequence"/>
</dbReference>
<evidence type="ECO:0000259" key="1">
    <source>
        <dbReference type="Pfam" id="PF05685"/>
    </source>
</evidence>
<dbReference type="Pfam" id="PF05685">
    <property type="entry name" value="Uma2"/>
    <property type="match status" value="1"/>
</dbReference>
<dbReference type="OrthoDB" id="509866at2"/>
<accession>A0A2A2TQG8</accession>
<dbReference type="EMBL" id="NTFS01000002">
    <property type="protein sequence ID" value="PAX60690.1"/>
    <property type="molecule type" value="Genomic_DNA"/>
</dbReference>
<dbReference type="Gene3D" id="3.90.1570.10">
    <property type="entry name" value="tt1808, chain A"/>
    <property type="match status" value="1"/>
</dbReference>
<protein>
    <recommendedName>
        <fullName evidence="1">Putative restriction endonuclease domain-containing protein</fullName>
    </recommendedName>
</protein>
<dbReference type="AlphaFoldDB" id="A0A2A2TQG8"/>
<feature type="domain" description="Putative restriction endonuclease" evidence="1">
    <location>
        <begin position="1"/>
        <end position="69"/>
    </location>
</feature>
<dbReference type="InterPro" id="IPR012296">
    <property type="entry name" value="Nuclease_put_TT1808"/>
</dbReference>